<evidence type="ECO:0000313" key="2">
    <source>
        <dbReference type="EMBL" id="NDV30144.1"/>
    </source>
</evidence>
<name>A0A6B2KZF2_9EUKA</name>
<accession>A0A6B2KZF2</accession>
<protein>
    <submittedName>
        <fullName evidence="2">Uncharacterized protein</fullName>
    </submittedName>
</protein>
<dbReference type="EMBL" id="GIBP01001175">
    <property type="protein sequence ID" value="NDV30144.1"/>
    <property type="molecule type" value="Transcribed_RNA"/>
</dbReference>
<evidence type="ECO:0000256" key="1">
    <source>
        <dbReference type="SAM" id="Phobius"/>
    </source>
</evidence>
<feature type="transmembrane region" description="Helical" evidence="1">
    <location>
        <begin position="589"/>
        <end position="610"/>
    </location>
</feature>
<keyword evidence="1" id="KW-1133">Transmembrane helix</keyword>
<dbReference type="Pfam" id="PF24681">
    <property type="entry name" value="Kelch_KLHDC2_KLHL20_DRC7"/>
    <property type="match status" value="1"/>
</dbReference>
<dbReference type="SUPFAM" id="SSF117281">
    <property type="entry name" value="Kelch motif"/>
    <property type="match status" value="1"/>
</dbReference>
<dbReference type="PANTHER" id="PTHR23244:SF471">
    <property type="entry name" value="GUANINE NUCLEOTIDE-BINDING PROTEIN SUBUNIT BETA 1-RELATED"/>
    <property type="match status" value="1"/>
</dbReference>
<keyword evidence="1" id="KW-0472">Membrane</keyword>
<dbReference type="PANTHER" id="PTHR23244">
    <property type="entry name" value="KELCH REPEAT DOMAIN"/>
    <property type="match status" value="1"/>
</dbReference>
<dbReference type="InterPro" id="IPR015915">
    <property type="entry name" value="Kelch-typ_b-propeller"/>
</dbReference>
<dbReference type="AlphaFoldDB" id="A0A6B2KZF2"/>
<proteinExistence type="predicted"/>
<sequence>MYNFTSMITTTQWATEHAGLYDGVKPAARAYHSAVITGKTEDMFIFGGESGGSYFSDLWRLSPVRSNNTYQWTQIFPSGAAPCARSGHEAFWAKTSSTTNDESGFYIFGGTNGTHVFNDLWYFSIATSSWTQVVPNPAQAPLSPRAYYSVVVWYSENNGSFAFMYGGIDSTLNVHDDSWSIISLSDIYIYCINNVRRRENCENVAESIVCSVSSTTPFKCNLDCFSTPIGCSSMFECPSNQTTCWDGTCKPSLSDCYPIQRCGVFQKRCSDGGCKAENDPSCQANLHCTPPLQLCADGSCSSSCPKYRGCLPDSKPILCADGSCASSSTACNAQCYPKISCYGGCFYDECPLTLPPPLFSLVDIPLQTRVIDDPLDCEDCNKTLLLDRSSNHIVGSGAPYTDGTPSPLTYFSTHVDPRIMESAGPYPTWTSQFNYSFFYTVAVNLTVSGNSAPGNISLFLEYFGPRTENPQQDKCVGTIVPWYWSMNDLSPRSAFINDSFVVSVKALIASTGSSPSADSDFFSIPNISSIPTPKYRWNCIFSAGWYVPSDFGSYQKYGIYFQNPMSGQVITIMATPSWETPWPPVDKPAHYAVLGVAAGVLVTVLTVVIIKAAHRET</sequence>
<keyword evidence="1" id="KW-0812">Transmembrane</keyword>
<reference evidence="2" key="1">
    <citation type="journal article" date="2020" name="J. Eukaryot. Microbiol.">
        <title>De novo Sequencing, Assembly and Annotation of the Transcriptome for the Free-Living Testate Amoeba Arcella intermedia.</title>
        <authorList>
            <person name="Ribeiro G.M."/>
            <person name="Porfirio-Sousa A.L."/>
            <person name="Maurer-Alcala X.X."/>
            <person name="Katz L.A."/>
            <person name="Lahr D.J.G."/>
        </authorList>
    </citation>
    <scope>NUCLEOTIDE SEQUENCE</scope>
</reference>
<organism evidence="2">
    <name type="scientific">Arcella intermedia</name>
    <dbReference type="NCBI Taxonomy" id="1963864"/>
    <lineage>
        <taxon>Eukaryota</taxon>
        <taxon>Amoebozoa</taxon>
        <taxon>Tubulinea</taxon>
        <taxon>Elardia</taxon>
        <taxon>Arcellinida</taxon>
        <taxon>Sphaerothecina</taxon>
        <taxon>Arcellidae</taxon>
        <taxon>Arcella</taxon>
    </lineage>
</organism>
<dbReference type="Gene3D" id="2.120.10.80">
    <property type="entry name" value="Kelch-type beta propeller"/>
    <property type="match status" value="1"/>
</dbReference>